<dbReference type="GO" id="GO:1990544">
    <property type="term" value="P:mitochondrial ATP transmembrane transport"/>
    <property type="evidence" value="ECO:0007669"/>
    <property type="project" value="InterPro"/>
</dbReference>
<dbReference type="EMBL" id="CAJPVJ010012284">
    <property type="protein sequence ID" value="CAG2174240.1"/>
    <property type="molecule type" value="Genomic_DNA"/>
</dbReference>
<comment type="function">
    <text evidence="9">Mitochondrial transporter mediating uptake of thiamine diphosphate into mitochondria. It is not clear if the antiporter activity is affected by the membrane potential or by the proton electrochemical gradient.</text>
</comment>
<dbReference type="InterPro" id="IPR018108">
    <property type="entry name" value="MCP_transmembrane"/>
</dbReference>
<dbReference type="PROSITE" id="PS50011">
    <property type="entry name" value="PROTEIN_KINASE_DOM"/>
    <property type="match status" value="1"/>
</dbReference>
<dbReference type="SUPFAM" id="SSF103506">
    <property type="entry name" value="Mitochondrial carrier"/>
    <property type="match status" value="1"/>
</dbReference>
<evidence type="ECO:0000259" key="15">
    <source>
        <dbReference type="PROSITE" id="PS50011"/>
    </source>
</evidence>
<dbReference type="GO" id="GO:0140021">
    <property type="term" value="P:mitochondrial ADP transmembrane transport"/>
    <property type="evidence" value="ECO:0007669"/>
    <property type="project" value="InterPro"/>
</dbReference>
<evidence type="ECO:0000256" key="12">
    <source>
        <dbReference type="ARBA" id="ARBA00050799"/>
    </source>
</evidence>
<proteinExistence type="inferred from homology"/>
<dbReference type="PRINTS" id="PR00927">
    <property type="entry name" value="ADPTRNSLCASE"/>
</dbReference>
<dbReference type="SUPFAM" id="SSF56112">
    <property type="entry name" value="Protein kinase-like (PK-like)"/>
    <property type="match status" value="1"/>
</dbReference>
<evidence type="ECO:0000256" key="13">
    <source>
        <dbReference type="PROSITE-ProRule" id="PRU00282"/>
    </source>
</evidence>
<comment type="catalytic activity">
    <reaction evidence="12">
        <text>thiamine phosphate(out) + thiamine diphosphate(in) = thiamine phosphate(in) + thiamine diphosphate(out)</text>
        <dbReference type="Rhea" id="RHEA:73383"/>
        <dbReference type="ChEBI" id="CHEBI:37575"/>
        <dbReference type="ChEBI" id="CHEBI:58937"/>
    </reaction>
</comment>
<dbReference type="Pfam" id="PF00153">
    <property type="entry name" value="Mito_carr"/>
    <property type="match status" value="3"/>
</dbReference>
<keyword evidence="3" id="KW-0813">Transport</keyword>
<dbReference type="PROSITE" id="PS50920">
    <property type="entry name" value="SOLCAR"/>
    <property type="match status" value="3"/>
</dbReference>
<keyword evidence="7" id="KW-0496">Mitochondrion</keyword>
<dbReference type="GO" id="GO:0005524">
    <property type="term" value="F:ATP binding"/>
    <property type="evidence" value="ECO:0007669"/>
    <property type="project" value="InterPro"/>
</dbReference>
<dbReference type="Pfam" id="PF00069">
    <property type="entry name" value="Pkinase"/>
    <property type="match status" value="1"/>
</dbReference>
<dbReference type="PRINTS" id="PR00926">
    <property type="entry name" value="MITOCARRIER"/>
</dbReference>
<keyword evidence="5" id="KW-0677">Repeat</keyword>
<evidence type="ECO:0000256" key="4">
    <source>
        <dbReference type="ARBA" id="ARBA00022692"/>
    </source>
</evidence>
<evidence type="ECO:0000256" key="5">
    <source>
        <dbReference type="ARBA" id="ARBA00022737"/>
    </source>
</evidence>
<dbReference type="Gene3D" id="1.50.40.10">
    <property type="entry name" value="Mitochondrial carrier domain"/>
    <property type="match status" value="1"/>
</dbReference>
<feature type="region of interest" description="Disordered" evidence="14">
    <location>
        <begin position="332"/>
        <end position="355"/>
    </location>
</feature>
<dbReference type="GO" id="GO:0090422">
    <property type="term" value="F:thiamine pyrophosphate transmembrane transporter activity"/>
    <property type="evidence" value="ECO:0007669"/>
    <property type="project" value="UniProtKB-ARBA"/>
</dbReference>
<evidence type="ECO:0000256" key="1">
    <source>
        <dbReference type="ARBA" id="ARBA00004225"/>
    </source>
</evidence>
<comment type="similarity">
    <text evidence="2">Belongs to the mitochondrial carrier (TC 2.A.29) family.</text>
</comment>
<feature type="domain" description="Protein kinase" evidence="15">
    <location>
        <begin position="395"/>
        <end position="519"/>
    </location>
</feature>
<evidence type="ECO:0000256" key="6">
    <source>
        <dbReference type="ARBA" id="ARBA00022989"/>
    </source>
</evidence>
<evidence type="ECO:0000256" key="2">
    <source>
        <dbReference type="ARBA" id="ARBA00006375"/>
    </source>
</evidence>
<reference evidence="16" key="1">
    <citation type="submission" date="2020-11" db="EMBL/GenBank/DDBJ databases">
        <authorList>
            <person name="Tran Van P."/>
        </authorList>
    </citation>
    <scope>NUCLEOTIDE SEQUENCE</scope>
</reference>
<keyword evidence="6" id="KW-1133">Transmembrane helix</keyword>
<gene>
    <name evidence="16" type="ORF">ONB1V03_LOCUS13687</name>
</gene>
<dbReference type="FunFam" id="1.50.40.10:FF:000011">
    <property type="entry name" value="Mitochondrial thiamine pyrophosphate carrier 1"/>
    <property type="match status" value="1"/>
</dbReference>
<evidence type="ECO:0000256" key="11">
    <source>
        <dbReference type="ARBA" id="ARBA00041879"/>
    </source>
</evidence>
<evidence type="ECO:0000256" key="3">
    <source>
        <dbReference type="ARBA" id="ARBA00022448"/>
    </source>
</evidence>
<evidence type="ECO:0000256" key="7">
    <source>
        <dbReference type="ARBA" id="ARBA00023128"/>
    </source>
</evidence>
<keyword evidence="17" id="KW-1185">Reference proteome</keyword>
<sequence>MIGDNPSIGAKRPGVSWRHASAGALSGCATRFVTQPFDVIKIRFQLQLEPIHRKSTTSKYRSIGQTVRTIAAEEGLSGLWKAHLCAQLLSCVYGMIQFSTFELYTQLVNRSSLVTTTGANDPQRQPFLSTHQPLVHFCCGSLAGLSATLVAHPIDVIRTRIIAQSEPKTYTSTPNAFKTIVRTEGYRALFRGLVPTLIQIAPLTGIQFTVYNKSQRLWDTYVGPMQLSEEHRRSDKMQRFLFFEKTFICGGVAGLTAKLTVYPMDLIKKRLQVEGFQKARQGFGAVATYNGFIDCVLKIMRQENVFAFYKGLSPSLMKAAVTTALNFSLYENKESPKPRSPRKSKPRAKRDGKDIVPKDNWNQFEISGKVKESVLKFKIPEEFQTVDDCLKAQKLIKKEQLGSGAFAHVYRVIDIETKDEKAVKSFKLDDRLSPKETIDNFMTELMVMTVLDKHPNIVQIYGSFIIIDSLKKQRKCYIIMELANGGTVLDSMIASMGPNGPVYQPLGEDKAKDYFSQIF</sequence>
<keyword evidence="8 13" id="KW-0472">Membrane</keyword>
<evidence type="ECO:0000313" key="17">
    <source>
        <dbReference type="Proteomes" id="UP000728032"/>
    </source>
</evidence>
<feature type="compositionally biased region" description="Basic residues" evidence="14">
    <location>
        <begin position="339"/>
        <end position="348"/>
    </location>
</feature>
<comment type="subcellular location">
    <subcellularLocation>
        <location evidence="1">Mitochondrion membrane</location>
        <topology evidence="1">Multi-pass membrane protein</topology>
    </subcellularLocation>
</comment>
<feature type="repeat" description="Solcar" evidence="13">
    <location>
        <begin position="14"/>
        <end position="107"/>
    </location>
</feature>
<dbReference type="PANTHER" id="PTHR24089">
    <property type="entry name" value="SOLUTE CARRIER FAMILY 25"/>
    <property type="match status" value="1"/>
</dbReference>
<accession>A0A7R9MBG2</accession>
<dbReference type="GO" id="GO:0004672">
    <property type="term" value="F:protein kinase activity"/>
    <property type="evidence" value="ECO:0007669"/>
    <property type="project" value="InterPro"/>
</dbReference>
<feature type="repeat" description="Solcar" evidence="13">
    <location>
        <begin position="131"/>
        <end position="217"/>
    </location>
</feature>
<dbReference type="GO" id="GO:0005743">
    <property type="term" value="C:mitochondrial inner membrane"/>
    <property type="evidence" value="ECO:0007669"/>
    <property type="project" value="InterPro"/>
</dbReference>
<evidence type="ECO:0000313" key="16">
    <source>
        <dbReference type="EMBL" id="CAD7657053.1"/>
    </source>
</evidence>
<evidence type="ECO:0000256" key="10">
    <source>
        <dbReference type="ARBA" id="ARBA00040836"/>
    </source>
</evidence>
<feature type="non-terminal residue" evidence="16">
    <location>
        <position position="519"/>
    </location>
</feature>
<dbReference type="OrthoDB" id="18574at2759"/>
<feature type="repeat" description="Solcar" evidence="13">
    <location>
        <begin position="245"/>
        <end position="336"/>
    </location>
</feature>
<evidence type="ECO:0000256" key="9">
    <source>
        <dbReference type="ARBA" id="ARBA00037549"/>
    </source>
</evidence>
<evidence type="ECO:0000256" key="8">
    <source>
        <dbReference type="ARBA" id="ARBA00023136"/>
    </source>
</evidence>
<dbReference type="InterPro" id="IPR002067">
    <property type="entry name" value="MCP"/>
</dbReference>
<dbReference type="GO" id="GO:0005471">
    <property type="term" value="F:ATP:ADP antiporter activity"/>
    <property type="evidence" value="ECO:0007669"/>
    <property type="project" value="InterPro"/>
</dbReference>
<dbReference type="InterPro" id="IPR023395">
    <property type="entry name" value="MCP_dom_sf"/>
</dbReference>
<dbReference type="InterPro" id="IPR000719">
    <property type="entry name" value="Prot_kinase_dom"/>
</dbReference>
<evidence type="ECO:0000256" key="14">
    <source>
        <dbReference type="SAM" id="MobiDB-lite"/>
    </source>
</evidence>
<dbReference type="EMBL" id="OC927109">
    <property type="protein sequence ID" value="CAD7657053.1"/>
    <property type="molecule type" value="Genomic_DNA"/>
</dbReference>
<keyword evidence="4 13" id="KW-0812">Transmembrane</keyword>
<dbReference type="Proteomes" id="UP000728032">
    <property type="component" value="Unassembled WGS sequence"/>
</dbReference>
<dbReference type="AlphaFoldDB" id="A0A7R9MBG2"/>
<name>A0A7R9MBG2_9ACAR</name>
<organism evidence="16">
    <name type="scientific">Oppiella nova</name>
    <dbReference type="NCBI Taxonomy" id="334625"/>
    <lineage>
        <taxon>Eukaryota</taxon>
        <taxon>Metazoa</taxon>
        <taxon>Ecdysozoa</taxon>
        <taxon>Arthropoda</taxon>
        <taxon>Chelicerata</taxon>
        <taxon>Arachnida</taxon>
        <taxon>Acari</taxon>
        <taxon>Acariformes</taxon>
        <taxon>Sarcoptiformes</taxon>
        <taxon>Oribatida</taxon>
        <taxon>Brachypylina</taxon>
        <taxon>Oppioidea</taxon>
        <taxon>Oppiidae</taxon>
        <taxon>Oppiella</taxon>
    </lineage>
</organism>
<dbReference type="InterPro" id="IPR011009">
    <property type="entry name" value="Kinase-like_dom_sf"/>
</dbReference>
<dbReference type="Gene3D" id="1.10.510.10">
    <property type="entry name" value="Transferase(Phosphotransferase) domain 1"/>
    <property type="match status" value="1"/>
</dbReference>
<dbReference type="InterPro" id="IPR002113">
    <property type="entry name" value="ADT_euk_type"/>
</dbReference>
<protein>
    <recommendedName>
        <fullName evidence="10">Mitochondrial thiamine pyrophosphate carrier</fullName>
    </recommendedName>
    <alternativeName>
        <fullName evidence="11">Solute carrier family 25 member 19</fullName>
    </alternativeName>
</protein>